<keyword evidence="6 8" id="KW-0503">Monooxygenase</keyword>
<dbReference type="InterPro" id="IPR017972">
    <property type="entry name" value="Cyt_P450_CS"/>
</dbReference>
<dbReference type="SUPFAM" id="SSF48264">
    <property type="entry name" value="Cytochrome P450"/>
    <property type="match status" value="1"/>
</dbReference>
<dbReference type="GO" id="GO:0016705">
    <property type="term" value="F:oxidoreductase activity, acting on paired donors, with incorporation or reduction of molecular oxygen"/>
    <property type="evidence" value="ECO:0007669"/>
    <property type="project" value="InterPro"/>
</dbReference>
<dbReference type="PANTHER" id="PTHR46696:SF1">
    <property type="entry name" value="CYTOCHROME P450 YJIB-RELATED"/>
    <property type="match status" value="1"/>
</dbReference>
<dbReference type="Pfam" id="PF00067">
    <property type="entry name" value="p450"/>
    <property type="match status" value="1"/>
</dbReference>
<gene>
    <name evidence="9" type="ORF">DXH95_09925</name>
</gene>
<evidence type="ECO:0000256" key="8">
    <source>
        <dbReference type="RuleBase" id="RU000461"/>
    </source>
</evidence>
<dbReference type="OrthoDB" id="5522954at2"/>
<dbReference type="GO" id="GO:0005506">
    <property type="term" value="F:iron ion binding"/>
    <property type="evidence" value="ECO:0007669"/>
    <property type="project" value="InterPro"/>
</dbReference>
<dbReference type="AlphaFoldDB" id="A0A371BJ46"/>
<evidence type="ECO:0000256" key="2">
    <source>
        <dbReference type="ARBA" id="ARBA00022617"/>
    </source>
</evidence>
<comment type="similarity">
    <text evidence="1 8">Belongs to the cytochrome P450 family.</text>
</comment>
<dbReference type="Gene3D" id="1.10.630.10">
    <property type="entry name" value="Cytochrome P450"/>
    <property type="match status" value="1"/>
</dbReference>
<dbReference type="RefSeq" id="WP_115549168.1">
    <property type="nucleotide sequence ID" value="NZ_QRGP01000001.1"/>
</dbReference>
<evidence type="ECO:0000256" key="6">
    <source>
        <dbReference type="ARBA" id="ARBA00023033"/>
    </source>
</evidence>
<dbReference type="GO" id="GO:0020037">
    <property type="term" value="F:heme binding"/>
    <property type="evidence" value="ECO:0007669"/>
    <property type="project" value="InterPro"/>
</dbReference>
<dbReference type="PRINTS" id="PR00359">
    <property type="entry name" value="BP450"/>
</dbReference>
<evidence type="ECO:0000256" key="4">
    <source>
        <dbReference type="ARBA" id="ARBA00023002"/>
    </source>
</evidence>
<sequence>MVSALVKLPVLRIVYVGGYITSEKPFMSDEEQPLPTGYQLSALDPTYRETPWVPLDRLRAADPVHHDQQLGRYFLTRGQEVSELIKNRELNADPRKANEGSFSKTLYGNNSKELSILMLDDPEHKRQRTLVLKAFNKRSVDALLPRIEEIAKGLADDIEAAEGEFDFVQLFGSPLPTTVMAELLGINPADRKDFRRWSLGCMQALNPFRTPEQTALYEESTTVLADYLAREVDIRRNQPSDDLITRLAQAEEEGDSLTTQDIVLLIRLLLIAGNSTTTDMLGAGVVQLLKNPDQLAKFRARSDLHDNAMDEILRVEPPVSQVLRSAHEDMQVADKAIKKGDTIHMSLFGVHYDPEMNPDPLKFDIERKNVQHFAFGGGAHYCLGAGLGKAQAKIALPMLFERFPNLAFAPGREVKHKVAPAFNGYGEVWLVK</sequence>
<name>A0A371BJ46_9SPHN</name>
<accession>A0A371BJ46</accession>
<proteinExistence type="inferred from homology"/>
<dbReference type="GO" id="GO:0004497">
    <property type="term" value="F:monooxygenase activity"/>
    <property type="evidence" value="ECO:0007669"/>
    <property type="project" value="UniProtKB-KW"/>
</dbReference>
<keyword evidence="10" id="KW-1185">Reference proteome</keyword>
<evidence type="ECO:0000256" key="7">
    <source>
        <dbReference type="ARBA" id="ARBA00043906"/>
    </source>
</evidence>
<keyword evidence="5 8" id="KW-0408">Iron</keyword>
<dbReference type="Proteomes" id="UP000263833">
    <property type="component" value="Unassembled WGS sequence"/>
</dbReference>
<keyword evidence="2 8" id="KW-0349">Heme</keyword>
<protein>
    <submittedName>
        <fullName evidence="9">Cytochrome P450</fullName>
    </submittedName>
</protein>
<evidence type="ECO:0000256" key="3">
    <source>
        <dbReference type="ARBA" id="ARBA00022723"/>
    </source>
</evidence>
<dbReference type="FunFam" id="1.10.630.10:FF:000018">
    <property type="entry name" value="Cytochrome P450 monooxygenase"/>
    <property type="match status" value="1"/>
</dbReference>
<evidence type="ECO:0000313" key="10">
    <source>
        <dbReference type="Proteomes" id="UP000263833"/>
    </source>
</evidence>
<dbReference type="InterPro" id="IPR001128">
    <property type="entry name" value="Cyt_P450"/>
</dbReference>
<comment type="caution">
    <text evidence="9">The sequence shown here is derived from an EMBL/GenBank/DDBJ whole genome shotgun (WGS) entry which is preliminary data.</text>
</comment>
<evidence type="ECO:0000256" key="1">
    <source>
        <dbReference type="ARBA" id="ARBA00010617"/>
    </source>
</evidence>
<evidence type="ECO:0000313" key="9">
    <source>
        <dbReference type="EMBL" id="RDV07624.1"/>
    </source>
</evidence>
<keyword evidence="4 8" id="KW-0560">Oxidoreductase</keyword>
<dbReference type="PANTHER" id="PTHR46696">
    <property type="entry name" value="P450, PUTATIVE (EUROFUNG)-RELATED"/>
    <property type="match status" value="1"/>
</dbReference>
<organism evidence="9 10">
    <name type="scientific">Sphingorhabdus pulchriflava</name>
    <dbReference type="NCBI Taxonomy" id="2292257"/>
    <lineage>
        <taxon>Bacteria</taxon>
        <taxon>Pseudomonadati</taxon>
        <taxon>Pseudomonadota</taxon>
        <taxon>Alphaproteobacteria</taxon>
        <taxon>Sphingomonadales</taxon>
        <taxon>Sphingomonadaceae</taxon>
        <taxon>Sphingorhabdus</taxon>
    </lineage>
</organism>
<comment type="function">
    <text evidence="7">Cytochromes P450 are a group of heme-thiolate monooxygenases. They oxidize a variety of structurally unrelated compounds, including steroids, fatty acids, and xenobiotics.</text>
</comment>
<dbReference type="PROSITE" id="PS00086">
    <property type="entry name" value="CYTOCHROME_P450"/>
    <property type="match status" value="1"/>
</dbReference>
<evidence type="ECO:0000256" key="5">
    <source>
        <dbReference type="ARBA" id="ARBA00023004"/>
    </source>
</evidence>
<dbReference type="InterPro" id="IPR002397">
    <property type="entry name" value="Cyt_P450_B"/>
</dbReference>
<dbReference type="EMBL" id="QRGP01000001">
    <property type="protein sequence ID" value="RDV07624.1"/>
    <property type="molecule type" value="Genomic_DNA"/>
</dbReference>
<keyword evidence="3 8" id="KW-0479">Metal-binding</keyword>
<dbReference type="InterPro" id="IPR036396">
    <property type="entry name" value="Cyt_P450_sf"/>
</dbReference>
<reference evidence="10" key="1">
    <citation type="submission" date="2018-08" db="EMBL/GenBank/DDBJ databases">
        <authorList>
            <person name="Kim S.-J."/>
            <person name="Jung G.-Y."/>
        </authorList>
    </citation>
    <scope>NUCLEOTIDE SEQUENCE [LARGE SCALE GENOMIC DNA]</scope>
    <source>
        <strain evidence="10">GY_G</strain>
    </source>
</reference>